<protein>
    <submittedName>
        <fullName evidence="2">Uncharacterized protein</fullName>
    </submittedName>
</protein>
<accession>A0A9P5NKQ6</accession>
<sequence length="181" mass="20856">MFPPLFVLSRSLFSLIYFFLSPALYQYAHMLFCPLFVFLVSVSVSVIIAIHILTYMTICPCSLPPPWTSTSTHATYTCTHTLSYPTHLTHAYVSFAFPHSFTHTYRPPHVHTCMRIRTHMYTPPSSYHLSCTEERPAFTSFLFEVIVVLIVLSTCPHVLCSWPIHRLYILSFAFMCSNLYA</sequence>
<feature type="transmembrane region" description="Helical" evidence="1">
    <location>
        <begin position="32"/>
        <end position="56"/>
    </location>
</feature>
<gene>
    <name evidence="2" type="ORF">CPB84DRAFT_1311767</name>
</gene>
<evidence type="ECO:0000256" key="1">
    <source>
        <dbReference type="SAM" id="Phobius"/>
    </source>
</evidence>
<dbReference type="AlphaFoldDB" id="A0A9P5NKQ6"/>
<feature type="transmembrane region" description="Helical" evidence="1">
    <location>
        <begin position="6"/>
        <end position="25"/>
    </location>
</feature>
<keyword evidence="3" id="KW-1185">Reference proteome</keyword>
<evidence type="ECO:0000313" key="2">
    <source>
        <dbReference type="EMBL" id="KAF8893706.1"/>
    </source>
</evidence>
<organism evidence="2 3">
    <name type="scientific">Gymnopilus junonius</name>
    <name type="common">Spectacular rustgill mushroom</name>
    <name type="synonym">Gymnopilus spectabilis subsp. junonius</name>
    <dbReference type="NCBI Taxonomy" id="109634"/>
    <lineage>
        <taxon>Eukaryota</taxon>
        <taxon>Fungi</taxon>
        <taxon>Dikarya</taxon>
        <taxon>Basidiomycota</taxon>
        <taxon>Agaricomycotina</taxon>
        <taxon>Agaricomycetes</taxon>
        <taxon>Agaricomycetidae</taxon>
        <taxon>Agaricales</taxon>
        <taxon>Agaricineae</taxon>
        <taxon>Hymenogastraceae</taxon>
        <taxon>Gymnopilus</taxon>
    </lineage>
</organism>
<dbReference type="Proteomes" id="UP000724874">
    <property type="component" value="Unassembled WGS sequence"/>
</dbReference>
<keyword evidence="1" id="KW-0812">Transmembrane</keyword>
<keyword evidence="1" id="KW-1133">Transmembrane helix</keyword>
<keyword evidence="1" id="KW-0472">Membrane</keyword>
<dbReference type="EMBL" id="JADNYJ010000066">
    <property type="protein sequence ID" value="KAF8893706.1"/>
    <property type="molecule type" value="Genomic_DNA"/>
</dbReference>
<comment type="caution">
    <text evidence="2">The sequence shown here is derived from an EMBL/GenBank/DDBJ whole genome shotgun (WGS) entry which is preliminary data.</text>
</comment>
<name>A0A9P5NKQ6_GYMJU</name>
<evidence type="ECO:0000313" key="3">
    <source>
        <dbReference type="Proteomes" id="UP000724874"/>
    </source>
</evidence>
<reference evidence="2" key="1">
    <citation type="submission" date="2020-11" db="EMBL/GenBank/DDBJ databases">
        <authorList>
            <consortium name="DOE Joint Genome Institute"/>
            <person name="Ahrendt S."/>
            <person name="Riley R."/>
            <person name="Andreopoulos W."/>
            <person name="LaButti K."/>
            <person name="Pangilinan J."/>
            <person name="Ruiz-duenas F.J."/>
            <person name="Barrasa J.M."/>
            <person name="Sanchez-Garcia M."/>
            <person name="Camarero S."/>
            <person name="Miyauchi S."/>
            <person name="Serrano A."/>
            <person name="Linde D."/>
            <person name="Babiker R."/>
            <person name="Drula E."/>
            <person name="Ayuso-Fernandez I."/>
            <person name="Pacheco R."/>
            <person name="Padilla G."/>
            <person name="Ferreira P."/>
            <person name="Barriuso J."/>
            <person name="Kellner H."/>
            <person name="Castanera R."/>
            <person name="Alfaro M."/>
            <person name="Ramirez L."/>
            <person name="Pisabarro A.G."/>
            <person name="Kuo A."/>
            <person name="Tritt A."/>
            <person name="Lipzen A."/>
            <person name="He G."/>
            <person name="Yan M."/>
            <person name="Ng V."/>
            <person name="Cullen D."/>
            <person name="Martin F."/>
            <person name="Rosso M.-N."/>
            <person name="Henrissat B."/>
            <person name="Hibbett D."/>
            <person name="Martinez A.T."/>
            <person name="Grigoriev I.V."/>
        </authorList>
    </citation>
    <scope>NUCLEOTIDE SEQUENCE</scope>
    <source>
        <strain evidence="2">AH 44721</strain>
    </source>
</reference>
<proteinExistence type="predicted"/>